<dbReference type="GO" id="GO:0007034">
    <property type="term" value="P:vacuolar transport"/>
    <property type="evidence" value="ECO:0007669"/>
    <property type="project" value="TreeGrafter"/>
</dbReference>
<reference evidence="1 2" key="1">
    <citation type="journal article" date="2019" name="Sci. Rep.">
        <title>Orb-weaving spider Araneus ventricosus genome elucidates the spidroin gene catalogue.</title>
        <authorList>
            <person name="Kono N."/>
            <person name="Nakamura H."/>
            <person name="Ohtoshi R."/>
            <person name="Moran D.A.P."/>
            <person name="Shinohara A."/>
            <person name="Yoshida Y."/>
            <person name="Fujiwara M."/>
            <person name="Mori M."/>
            <person name="Tomita M."/>
            <person name="Arakawa K."/>
        </authorList>
    </citation>
    <scope>NUCLEOTIDE SEQUENCE [LARGE SCALE GENOMIC DNA]</scope>
</reference>
<proteinExistence type="predicted"/>
<dbReference type="GO" id="GO:1901096">
    <property type="term" value="P:regulation of autophagosome maturation"/>
    <property type="evidence" value="ECO:0007669"/>
    <property type="project" value="TreeGrafter"/>
</dbReference>
<dbReference type="EMBL" id="BGPR01006595">
    <property type="protein sequence ID" value="GBN20304.1"/>
    <property type="molecule type" value="Genomic_DNA"/>
</dbReference>
<evidence type="ECO:0000313" key="2">
    <source>
        <dbReference type="Proteomes" id="UP000499080"/>
    </source>
</evidence>
<protein>
    <submittedName>
        <fullName evidence="1">Uncharacterized protein</fullName>
    </submittedName>
</protein>
<dbReference type="AlphaFoldDB" id="A0A4Y2M132"/>
<dbReference type="Proteomes" id="UP000499080">
    <property type="component" value="Unassembled WGS sequence"/>
</dbReference>
<dbReference type="PANTHER" id="PTHR21481:SF0">
    <property type="entry name" value="PROTEIN CLEC16A"/>
    <property type="match status" value="1"/>
</dbReference>
<dbReference type="GO" id="GO:0005770">
    <property type="term" value="C:late endosome"/>
    <property type="evidence" value="ECO:0007669"/>
    <property type="project" value="TreeGrafter"/>
</dbReference>
<dbReference type="GO" id="GO:0016197">
    <property type="term" value="P:endosomal transport"/>
    <property type="evidence" value="ECO:0007669"/>
    <property type="project" value="TreeGrafter"/>
</dbReference>
<comment type="caution">
    <text evidence="1">The sequence shown here is derived from an EMBL/GenBank/DDBJ whole genome shotgun (WGS) entry which is preliminary data.</text>
</comment>
<keyword evidence="2" id="KW-1185">Reference proteome</keyword>
<sequence length="630" mass="73965">MLIFDYVQALENKSSQFTIQRSNVQGMQSHESNQPSLESLAKSLKLKYSKTGLIQATKDFFFKAPNVARCEDDIARYVTILKIVIRKYSPQILHQLFDAERKTFPVFEQLLQYSIHEDVMIKNAARLGLLIILKECQDYVRNYIVQYGAPQYAENMSSFLKRTILNLQDSIKKGQEHYARCAIRRFEEEIEYIDDIFRLENEVVVDKFRTTFIKQFVVPILKSIVEQNADAEKNEISLKTDLFLIGKLMQIVTDRKFKNEIIELLLPIELQETRIRHFILIFNITSIKEITKFKDKIVQKIKNIVSSMKPNLSQIYAIRILGIAIESFLYSKNYYGVFVIFTSFIDELMKYFLPETSISVFKMLDLISSVLEPIAITSQKHDDSFWLELKTNFAKILQVEYLKLCKQLKFDNIMESTTIIDRQYDDFLKNKSNFSNAFEDILYVIPNRNTDEYQENVEYREIDTTLQKLFHLRYLCLHLHQKREKILPLLCNKIRIGEKLTTENCIPCKILVGNTSTIKCFLKLTSSQILILQDNGNDKEGVVVFCSYYKDLLWRKCNETLLLKENTMTDKKIVPIMQLKLKPLSRICILSKTLTIAKQKQNDILKRKLDDLLETVYSQNESNTRKYIKN</sequence>
<organism evidence="1 2">
    <name type="scientific">Araneus ventricosus</name>
    <name type="common">Orbweaver spider</name>
    <name type="synonym">Epeira ventricosa</name>
    <dbReference type="NCBI Taxonomy" id="182803"/>
    <lineage>
        <taxon>Eukaryota</taxon>
        <taxon>Metazoa</taxon>
        <taxon>Ecdysozoa</taxon>
        <taxon>Arthropoda</taxon>
        <taxon>Chelicerata</taxon>
        <taxon>Arachnida</taxon>
        <taxon>Araneae</taxon>
        <taxon>Araneomorphae</taxon>
        <taxon>Entelegynae</taxon>
        <taxon>Araneoidea</taxon>
        <taxon>Araneidae</taxon>
        <taxon>Araneus</taxon>
    </lineage>
</organism>
<dbReference type="PANTHER" id="PTHR21481">
    <property type="entry name" value="PROTEIN CLEC16A"/>
    <property type="match status" value="1"/>
</dbReference>
<accession>A0A4Y2M132</accession>
<dbReference type="GO" id="GO:0005794">
    <property type="term" value="C:Golgi apparatus"/>
    <property type="evidence" value="ECO:0007669"/>
    <property type="project" value="TreeGrafter"/>
</dbReference>
<name>A0A4Y2M132_ARAVE</name>
<dbReference type="InterPro" id="IPR039272">
    <property type="entry name" value="CLEC16A/TT9"/>
</dbReference>
<gene>
    <name evidence="1" type="ORF">AVEN_83397_1</name>
</gene>
<evidence type="ECO:0000313" key="1">
    <source>
        <dbReference type="EMBL" id="GBN20304.1"/>
    </source>
</evidence>
<dbReference type="OrthoDB" id="6422698at2759"/>